<gene>
    <name evidence="1" type="ORF">CRE_08514</name>
</gene>
<dbReference type="Proteomes" id="UP000008281">
    <property type="component" value="Unassembled WGS sequence"/>
</dbReference>
<dbReference type="KEGG" id="crq:GCK72_023031"/>
<evidence type="ECO:0000313" key="1">
    <source>
        <dbReference type="EMBL" id="EFO88293.1"/>
    </source>
</evidence>
<dbReference type="GeneID" id="9808024"/>
<protein>
    <submittedName>
        <fullName evidence="1">Uncharacterized protein</fullName>
    </submittedName>
</protein>
<dbReference type="RefSeq" id="XP_003095873.2">
    <property type="nucleotide sequence ID" value="XM_003095825.2"/>
</dbReference>
<organism evidence="2">
    <name type="scientific">Caenorhabditis remanei</name>
    <name type="common">Caenorhabditis vulgaris</name>
    <dbReference type="NCBI Taxonomy" id="31234"/>
    <lineage>
        <taxon>Eukaryota</taxon>
        <taxon>Metazoa</taxon>
        <taxon>Ecdysozoa</taxon>
        <taxon>Nematoda</taxon>
        <taxon>Chromadorea</taxon>
        <taxon>Rhabditida</taxon>
        <taxon>Rhabditina</taxon>
        <taxon>Rhabditomorpha</taxon>
        <taxon>Rhabditoidea</taxon>
        <taxon>Rhabditidae</taxon>
        <taxon>Peloderinae</taxon>
        <taxon>Caenorhabditis</taxon>
    </lineage>
</organism>
<evidence type="ECO:0000313" key="2">
    <source>
        <dbReference type="Proteomes" id="UP000008281"/>
    </source>
</evidence>
<proteinExistence type="predicted"/>
<dbReference type="HOGENOM" id="CLU_1422672_0_0_1"/>
<dbReference type="AlphaFoldDB" id="E3N6W1"/>
<sequence>MVHLRFCPLSSGTLLFLVSLKTDDLRRPLSFIHISVRCFQLDSGLLFPNRQYKFVIWKMKLLRFILFLICFEVYHEQVIYMSSSEISYNVTFSCKFGHFCLSGLLSEDDSRCVESTLTEDITSRLFYQCSTRPSNNVNIAINSNFDEKESFVDYFQKKYYEPTLLVVHNCTVLDGVLHSTHRLPSVLIQRK</sequence>
<keyword evidence="2" id="KW-1185">Reference proteome</keyword>
<reference evidence="1" key="1">
    <citation type="submission" date="2007-07" db="EMBL/GenBank/DDBJ databases">
        <title>PCAP assembly of the Caenorhabditis remanei genome.</title>
        <authorList>
            <consortium name="The Caenorhabditis remanei Sequencing Consortium"/>
            <person name="Wilson R.K."/>
        </authorList>
    </citation>
    <scope>NUCLEOTIDE SEQUENCE [LARGE SCALE GENOMIC DNA]</scope>
    <source>
        <strain evidence="1">PB4641</strain>
    </source>
</reference>
<accession>E3N6W1</accession>
<dbReference type="CTD" id="9808024"/>
<dbReference type="EMBL" id="DS268543">
    <property type="protein sequence ID" value="EFO88293.1"/>
    <property type="molecule type" value="Genomic_DNA"/>
</dbReference>
<dbReference type="InParanoid" id="E3N6W1"/>
<name>E3N6W1_CAERE</name>